<comment type="caution">
    <text evidence="7">The sequence shown here is derived from an EMBL/GenBank/DDBJ whole genome shotgun (WGS) entry which is preliminary data.</text>
</comment>
<dbReference type="Gene3D" id="3.90.1590.10">
    <property type="entry name" value="glutathione-dependent formaldehyde- activating enzyme (gfa)"/>
    <property type="match status" value="1"/>
</dbReference>
<organism evidence="7 8">
    <name type="scientific">Sphaerotilus montanus</name>
    <dbReference type="NCBI Taxonomy" id="522889"/>
    <lineage>
        <taxon>Bacteria</taxon>
        <taxon>Pseudomonadati</taxon>
        <taxon>Pseudomonadota</taxon>
        <taxon>Betaproteobacteria</taxon>
        <taxon>Burkholderiales</taxon>
        <taxon>Sphaerotilaceae</taxon>
        <taxon>Sphaerotilus</taxon>
    </lineage>
</organism>
<dbReference type="InterPro" id="IPR011057">
    <property type="entry name" value="Mss4-like_sf"/>
</dbReference>
<gene>
    <name evidence="7" type="ORF">BDD16_000590</name>
</gene>
<dbReference type="AlphaFoldDB" id="A0A7Y9UAM9"/>
<keyword evidence="8" id="KW-1185">Reference proteome</keyword>
<feature type="region of interest" description="Disordered" evidence="5">
    <location>
        <begin position="1"/>
        <end position="26"/>
    </location>
</feature>
<dbReference type="GO" id="GO:0046872">
    <property type="term" value="F:metal ion binding"/>
    <property type="evidence" value="ECO:0007669"/>
    <property type="project" value="UniProtKB-KW"/>
</dbReference>
<keyword evidence="2" id="KW-0479">Metal-binding</keyword>
<dbReference type="Pfam" id="PF04828">
    <property type="entry name" value="GFA"/>
    <property type="match status" value="1"/>
</dbReference>
<evidence type="ECO:0000256" key="1">
    <source>
        <dbReference type="ARBA" id="ARBA00005495"/>
    </source>
</evidence>
<name>A0A7Y9UAM9_9BURK</name>
<accession>A0A7Y9UAM9</accession>
<feature type="compositionally biased region" description="Polar residues" evidence="5">
    <location>
        <begin position="14"/>
        <end position="25"/>
    </location>
</feature>
<evidence type="ECO:0000313" key="8">
    <source>
        <dbReference type="Proteomes" id="UP000518288"/>
    </source>
</evidence>
<reference evidence="7 8" key="1">
    <citation type="submission" date="2020-07" db="EMBL/GenBank/DDBJ databases">
        <title>Genomic Encyclopedia of Archaeal and Bacterial Type Strains, Phase II (KMG-II): from individual species to whole genera.</title>
        <authorList>
            <person name="Goeker M."/>
        </authorList>
    </citation>
    <scope>NUCLEOTIDE SEQUENCE [LARGE SCALE GENOMIC DNA]</scope>
    <source>
        <strain evidence="7 8">DSM 21226</strain>
    </source>
</reference>
<dbReference type="SUPFAM" id="SSF51316">
    <property type="entry name" value="Mss4-like"/>
    <property type="match status" value="1"/>
</dbReference>
<keyword evidence="3" id="KW-0862">Zinc</keyword>
<evidence type="ECO:0000313" key="7">
    <source>
        <dbReference type="EMBL" id="NYG31604.1"/>
    </source>
</evidence>
<evidence type="ECO:0000256" key="4">
    <source>
        <dbReference type="ARBA" id="ARBA00023239"/>
    </source>
</evidence>
<dbReference type="InterPro" id="IPR006913">
    <property type="entry name" value="CENP-V/GFA"/>
</dbReference>
<evidence type="ECO:0000256" key="2">
    <source>
        <dbReference type="ARBA" id="ARBA00022723"/>
    </source>
</evidence>
<dbReference type="PANTHER" id="PTHR33337:SF40">
    <property type="entry name" value="CENP-V_GFA DOMAIN-CONTAINING PROTEIN-RELATED"/>
    <property type="match status" value="1"/>
</dbReference>
<dbReference type="Proteomes" id="UP000518288">
    <property type="component" value="Unassembled WGS sequence"/>
</dbReference>
<evidence type="ECO:0000259" key="6">
    <source>
        <dbReference type="Pfam" id="PF04828"/>
    </source>
</evidence>
<evidence type="ECO:0000256" key="3">
    <source>
        <dbReference type="ARBA" id="ARBA00022833"/>
    </source>
</evidence>
<dbReference type="GO" id="GO:0016846">
    <property type="term" value="F:carbon-sulfur lyase activity"/>
    <property type="evidence" value="ECO:0007669"/>
    <property type="project" value="InterPro"/>
</dbReference>
<dbReference type="PANTHER" id="PTHR33337">
    <property type="entry name" value="GFA DOMAIN-CONTAINING PROTEIN"/>
    <property type="match status" value="1"/>
</dbReference>
<evidence type="ECO:0000256" key="5">
    <source>
        <dbReference type="SAM" id="MobiDB-lite"/>
    </source>
</evidence>
<proteinExistence type="inferred from homology"/>
<protein>
    <recommendedName>
        <fullName evidence="6">CENP-V/GFA domain-containing protein</fullName>
    </recommendedName>
</protein>
<comment type="similarity">
    <text evidence="1">Belongs to the Gfa family.</text>
</comment>
<sequence>MVPTAALDIDGPTSEYTSTADSGNTMRRRFCPTCGSLLFANSSARPQFTVVRVGALDDPSSVQPTMNIWTSSAPTWACLDPTLEQVERQPVPPPTVSPS</sequence>
<dbReference type="EMBL" id="JACCFH010000001">
    <property type="protein sequence ID" value="NYG31604.1"/>
    <property type="molecule type" value="Genomic_DNA"/>
</dbReference>
<keyword evidence="4" id="KW-0456">Lyase</keyword>
<feature type="domain" description="CENP-V/GFA" evidence="6">
    <location>
        <begin position="2"/>
        <end position="71"/>
    </location>
</feature>